<feature type="transmembrane region" description="Helical" evidence="7">
    <location>
        <begin position="195"/>
        <end position="217"/>
    </location>
</feature>
<dbReference type="InterPro" id="IPR004776">
    <property type="entry name" value="Mem_transp_PIN-like"/>
</dbReference>
<feature type="transmembrane region" description="Helical" evidence="7">
    <location>
        <begin position="260"/>
        <end position="279"/>
    </location>
</feature>
<feature type="transmembrane region" description="Helical" evidence="7">
    <location>
        <begin position="95"/>
        <end position="114"/>
    </location>
</feature>
<protein>
    <submittedName>
        <fullName evidence="8">Putative transporter YfdV</fullName>
    </submittedName>
</protein>
<feature type="transmembrane region" description="Helical" evidence="7">
    <location>
        <begin position="288"/>
        <end position="308"/>
    </location>
</feature>
<feature type="transmembrane region" description="Helical" evidence="7">
    <location>
        <begin position="7"/>
        <end position="26"/>
    </location>
</feature>
<evidence type="ECO:0000256" key="3">
    <source>
        <dbReference type="ARBA" id="ARBA00022475"/>
    </source>
</evidence>
<evidence type="ECO:0000313" key="8">
    <source>
        <dbReference type="EMBL" id="SLN34936.1"/>
    </source>
</evidence>
<comment type="subcellular location">
    <subcellularLocation>
        <location evidence="1">Membrane</location>
        <topology evidence="1">Multi-pass membrane protein</topology>
    </subcellularLocation>
</comment>
<accession>A0A1Y5SAW3</accession>
<organism evidence="8 9">
    <name type="scientific">Aquimixticola soesokkakensis</name>
    <dbReference type="NCBI Taxonomy" id="1519096"/>
    <lineage>
        <taxon>Bacteria</taxon>
        <taxon>Pseudomonadati</taxon>
        <taxon>Pseudomonadota</taxon>
        <taxon>Alphaproteobacteria</taxon>
        <taxon>Rhodobacterales</taxon>
        <taxon>Paracoccaceae</taxon>
        <taxon>Aquimixticola</taxon>
    </lineage>
</organism>
<dbReference type="Pfam" id="PF03547">
    <property type="entry name" value="Mem_trans"/>
    <property type="match status" value="1"/>
</dbReference>
<evidence type="ECO:0000256" key="1">
    <source>
        <dbReference type="ARBA" id="ARBA00004141"/>
    </source>
</evidence>
<name>A0A1Y5SAW3_9RHOB</name>
<dbReference type="PANTHER" id="PTHR36838">
    <property type="entry name" value="AUXIN EFFLUX CARRIER FAMILY PROTEIN"/>
    <property type="match status" value="1"/>
</dbReference>
<feature type="transmembrane region" description="Helical" evidence="7">
    <location>
        <begin position="169"/>
        <end position="189"/>
    </location>
</feature>
<dbReference type="Proteomes" id="UP000193862">
    <property type="component" value="Unassembled WGS sequence"/>
</dbReference>
<feature type="transmembrane region" description="Helical" evidence="7">
    <location>
        <begin position="126"/>
        <end position="149"/>
    </location>
</feature>
<dbReference type="AlphaFoldDB" id="A0A1Y5SAW3"/>
<keyword evidence="2" id="KW-0813">Transport</keyword>
<evidence type="ECO:0000256" key="7">
    <source>
        <dbReference type="SAM" id="Phobius"/>
    </source>
</evidence>
<evidence type="ECO:0000256" key="4">
    <source>
        <dbReference type="ARBA" id="ARBA00022692"/>
    </source>
</evidence>
<feature type="transmembrane region" description="Helical" evidence="7">
    <location>
        <begin position="67"/>
        <end position="88"/>
    </location>
</feature>
<reference evidence="8 9" key="1">
    <citation type="submission" date="2017-03" db="EMBL/GenBank/DDBJ databases">
        <authorList>
            <person name="Afonso C.L."/>
            <person name="Miller P.J."/>
            <person name="Scott M.A."/>
            <person name="Spackman E."/>
            <person name="Goraichik I."/>
            <person name="Dimitrov K.M."/>
            <person name="Suarez D.L."/>
            <person name="Swayne D.E."/>
        </authorList>
    </citation>
    <scope>NUCLEOTIDE SEQUENCE [LARGE SCALE GENOMIC DNA]</scope>
    <source>
        <strain evidence="8 9">CECT 8620</strain>
    </source>
</reference>
<evidence type="ECO:0000256" key="5">
    <source>
        <dbReference type="ARBA" id="ARBA00022989"/>
    </source>
</evidence>
<feature type="transmembrane region" description="Helical" evidence="7">
    <location>
        <begin position="229"/>
        <end position="248"/>
    </location>
</feature>
<keyword evidence="6 7" id="KW-0472">Membrane</keyword>
<proteinExistence type="predicted"/>
<dbReference type="PANTHER" id="PTHR36838:SF3">
    <property type="entry name" value="TRANSPORTER AUXIN EFFLUX CARRIER EC FAMILY"/>
    <property type="match status" value="1"/>
</dbReference>
<keyword evidence="9" id="KW-1185">Reference proteome</keyword>
<evidence type="ECO:0000313" key="9">
    <source>
        <dbReference type="Proteomes" id="UP000193862"/>
    </source>
</evidence>
<evidence type="ECO:0000256" key="2">
    <source>
        <dbReference type="ARBA" id="ARBA00022448"/>
    </source>
</evidence>
<sequence>MQILLDVVLPVFLVIGFGYVAALRGIFSESAADGLMRFAQNFALPCMLFAGIARVDLGDAFHAPILVSFYTGALASAVVAVLGARFVFKRSGVEAVVVGMVAVFGNSALLGLSITERAYGSDALQWNYAILSIHAPVFYGLGICAMEIVRSSGQGIARGALTRQIGRGIVTNPLVIGIVLGWIVNISGLALPQTLWSAIEMMVRAAIPAALFGLGAVLLRYKPEGDLRLIGYALMCSMLIHPAVAYLLGTQLFHLGTGPLRSLTISAAMAPGVNTYIFANMYGASRRVAASAVLLGTVASILTVWGWLSILP</sequence>
<evidence type="ECO:0000256" key="6">
    <source>
        <dbReference type="ARBA" id="ARBA00023136"/>
    </source>
</evidence>
<dbReference type="OrthoDB" id="9810457at2"/>
<dbReference type="GO" id="GO:0055085">
    <property type="term" value="P:transmembrane transport"/>
    <property type="evidence" value="ECO:0007669"/>
    <property type="project" value="InterPro"/>
</dbReference>
<dbReference type="RefSeq" id="WP_085835923.1">
    <property type="nucleotide sequence ID" value="NZ_FWFS01000004.1"/>
</dbReference>
<keyword evidence="4 7" id="KW-0812">Transmembrane</keyword>
<gene>
    <name evidence="8" type="ORF">AQS8620_01172</name>
</gene>
<dbReference type="GO" id="GO:0016020">
    <property type="term" value="C:membrane"/>
    <property type="evidence" value="ECO:0007669"/>
    <property type="project" value="UniProtKB-SubCell"/>
</dbReference>
<keyword evidence="5 7" id="KW-1133">Transmembrane helix</keyword>
<keyword evidence="3" id="KW-1003">Cell membrane</keyword>
<dbReference type="EMBL" id="FWFS01000004">
    <property type="protein sequence ID" value="SLN34936.1"/>
    <property type="molecule type" value="Genomic_DNA"/>
</dbReference>